<keyword evidence="5 12" id="KW-0812">Transmembrane</keyword>
<evidence type="ECO:0000256" key="10">
    <source>
        <dbReference type="ARBA" id="ARBA00023170"/>
    </source>
</evidence>
<evidence type="ECO:0000259" key="14">
    <source>
        <dbReference type="Pfam" id="PF08263"/>
    </source>
</evidence>
<evidence type="ECO:0000256" key="6">
    <source>
        <dbReference type="ARBA" id="ARBA00022729"/>
    </source>
</evidence>
<gene>
    <name evidence="15" type="ORF">CITCOLO1_LOCUS3068</name>
</gene>
<dbReference type="PRINTS" id="PR00019">
    <property type="entry name" value="LEURICHRPT"/>
</dbReference>
<name>A0ABP0XXH8_9ROSI</name>
<keyword evidence="8 12" id="KW-1133">Transmembrane helix</keyword>
<evidence type="ECO:0000313" key="15">
    <source>
        <dbReference type="EMBL" id="CAK9311408.1"/>
    </source>
</evidence>
<keyword evidence="16" id="KW-1185">Reference proteome</keyword>
<evidence type="ECO:0000256" key="7">
    <source>
        <dbReference type="ARBA" id="ARBA00022737"/>
    </source>
</evidence>
<dbReference type="SMART" id="SM00369">
    <property type="entry name" value="LRR_TYP"/>
    <property type="match status" value="6"/>
</dbReference>
<keyword evidence="4" id="KW-0433">Leucine-rich repeat</keyword>
<accession>A0ABP0XXH8</accession>
<dbReference type="InterPro" id="IPR001611">
    <property type="entry name" value="Leu-rich_rpt"/>
</dbReference>
<dbReference type="Pfam" id="PF13855">
    <property type="entry name" value="LRR_8"/>
    <property type="match status" value="2"/>
</dbReference>
<evidence type="ECO:0000256" key="5">
    <source>
        <dbReference type="ARBA" id="ARBA00022692"/>
    </source>
</evidence>
<evidence type="ECO:0000256" key="12">
    <source>
        <dbReference type="SAM" id="Phobius"/>
    </source>
</evidence>
<dbReference type="InterPro" id="IPR032675">
    <property type="entry name" value="LRR_dom_sf"/>
</dbReference>
<keyword evidence="3" id="KW-1003">Cell membrane</keyword>
<evidence type="ECO:0000256" key="4">
    <source>
        <dbReference type="ARBA" id="ARBA00022614"/>
    </source>
</evidence>
<evidence type="ECO:0000256" key="1">
    <source>
        <dbReference type="ARBA" id="ARBA00004251"/>
    </source>
</evidence>
<evidence type="ECO:0000256" key="9">
    <source>
        <dbReference type="ARBA" id="ARBA00023136"/>
    </source>
</evidence>
<evidence type="ECO:0000256" key="2">
    <source>
        <dbReference type="ARBA" id="ARBA00009592"/>
    </source>
</evidence>
<dbReference type="Pfam" id="PF08263">
    <property type="entry name" value="LRRNT_2"/>
    <property type="match status" value="1"/>
</dbReference>
<keyword evidence="9 12" id="KW-0472">Membrane</keyword>
<dbReference type="SUPFAM" id="SSF52058">
    <property type="entry name" value="L domain-like"/>
    <property type="match status" value="3"/>
</dbReference>
<keyword evidence="11" id="KW-0325">Glycoprotein</keyword>
<dbReference type="InterPro" id="IPR013210">
    <property type="entry name" value="LRR_N_plant-typ"/>
</dbReference>
<feature type="signal peptide" evidence="13">
    <location>
        <begin position="1"/>
        <end position="20"/>
    </location>
</feature>
<evidence type="ECO:0000256" key="11">
    <source>
        <dbReference type="ARBA" id="ARBA00023180"/>
    </source>
</evidence>
<dbReference type="PANTHER" id="PTHR48063">
    <property type="entry name" value="LRR RECEPTOR-LIKE KINASE"/>
    <property type="match status" value="1"/>
</dbReference>
<protein>
    <recommendedName>
        <fullName evidence="14">Leucine-rich repeat-containing N-terminal plant-type domain-containing protein</fullName>
    </recommendedName>
</protein>
<dbReference type="EMBL" id="OZ021744">
    <property type="protein sequence ID" value="CAK9311408.1"/>
    <property type="molecule type" value="Genomic_DNA"/>
</dbReference>
<dbReference type="PROSITE" id="PS51450">
    <property type="entry name" value="LRR"/>
    <property type="match status" value="1"/>
</dbReference>
<keyword evidence="10" id="KW-0675">Receptor</keyword>
<dbReference type="Proteomes" id="UP001642487">
    <property type="component" value="Chromosome 10"/>
</dbReference>
<organism evidence="15 16">
    <name type="scientific">Citrullus colocynthis</name>
    <name type="common">colocynth</name>
    <dbReference type="NCBI Taxonomy" id="252529"/>
    <lineage>
        <taxon>Eukaryota</taxon>
        <taxon>Viridiplantae</taxon>
        <taxon>Streptophyta</taxon>
        <taxon>Embryophyta</taxon>
        <taxon>Tracheophyta</taxon>
        <taxon>Spermatophyta</taxon>
        <taxon>Magnoliopsida</taxon>
        <taxon>eudicotyledons</taxon>
        <taxon>Gunneridae</taxon>
        <taxon>Pentapetalae</taxon>
        <taxon>rosids</taxon>
        <taxon>fabids</taxon>
        <taxon>Cucurbitales</taxon>
        <taxon>Cucurbitaceae</taxon>
        <taxon>Benincaseae</taxon>
        <taxon>Citrullus</taxon>
    </lineage>
</organism>
<comment type="subcellular location">
    <subcellularLocation>
        <location evidence="1">Cell membrane</location>
        <topology evidence="1">Single-pass type I membrane protein</topology>
    </subcellularLocation>
</comment>
<feature type="domain" description="Leucine-rich repeat-containing N-terminal plant-type" evidence="14">
    <location>
        <begin position="34"/>
        <end position="71"/>
    </location>
</feature>
<feature type="chain" id="PRO_5046219057" description="Leucine-rich repeat-containing N-terminal plant-type domain-containing protein" evidence="13">
    <location>
        <begin position="21"/>
        <end position="707"/>
    </location>
</feature>
<dbReference type="Gene3D" id="3.80.10.10">
    <property type="entry name" value="Ribonuclease Inhibitor"/>
    <property type="match status" value="4"/>
</dbReference>
<comment type="similarity">
    <text evidence="2">Belongs to the RLP family.</text>
</comment>
<reference evidence="15 16" key="1">
    <citation type="submission" date="2024-03" db="EMBL/GenBank/DDBJ databases">
        <authorList>
            <person name="Gkanogiannis A."/>
            <person name="Becerra Lopez-Lavalle L."/>
        </authorList>
    </citation>
    <scope>NUCLEOTIDE SEQUENCE [LARGE SCALE GENOMIC DNA]</scope>
</reference>
<evidence type="ECO:0000256" key="8">
    <source>
        <dbReference type="ARBA" id="ARBA00022989"/>
    </source>
</evidence>
<evidence type="ECO:0000256" key="13">
    <source>
        <dbReference type="SAM" id="SignalP"/>
    </source>
</evidence>
<proteinExistence type="inferred from homology"/>
<keyword evidence="6 13" id="KW-0732">Signal</keyword>
<dbReference type="InterPro" id="IPR003591">
    <property type="entry name" value="Leu-rich_rpt_typical-subtyp"/>
</dbReference>
<dbReference type="Pfam" id="PF00560">
    <property type="entry name" value="LRR_1"/>
    <property type="match status" value="4"/>
</dbReference>
<sequence length="707" mass="77483">MGITVLFFFHLLCCCCFFYAQVSISISIDAKCHPADLKALKSFVNGLHSPVQGWDISSSSDCCSWKGVTCDPPALKLNDSNGFSRVVALKLPGERLRGNVSESLADLVQLRTLNLSANFFTSSLPVNLFSLQSLEVVDLSSNLLFGYVPFNITSSSITFLDISRNILIGDIDPGFCQIAKQIQVLKLSSNRFHGKVLPGFGNCSSLEQLSLASNFLSGDLPQDLFAMSKLKVLDLHDNGFSGELSFQLGNLSNLVYLDISSNQFSGLLPDVFFNLRMLEQFAASSNNFTGVLPVSLGNSPSISSLSLDNNSLSGSIDVINCSAMVSLAYLNLGSNRFIGQIGSLSSCHQLRIVNLGKNRFEGDFPESFKNLKSLSHFSISRNGISNLSAALTALQNCKNLTVLILTFNFRGEIIPTNVNFRFENTRLFVIANCQLTGSMPPWLSSSTKLQILDLSWNSLTGEIPSSIADFRYLFYLDLSNNSLSGSIPSSFTQFRSLLNLNNSLKGEIFEGFSFFSRKSQSAGRQYKQLLGFPPLVDLSYNELSGIIWPEFGNLKDLHVLDLSNNKLTGKIPSTLSKLRDLEFLDLSYNNLTGMIPPSLANLNFLSMFDVSHNHLQGRIPSEGQFHTFPDSGFVGNDELCGLQTFPCNEESGSTGEENSIGEDEDESLRSLIRVPLIVGAAVGFISTAVVCFFSGMVFPTEKKIKLR</sequence>
<evidence type="ECO:0000313" key="16">
    <source>
        <dbReference type="Proteomes" id="UP001642487"/>
    </source>
</evidence>
<keyword evidence="7" id="KW-0677">Repeat</keyword>
<dbReference type="InterPro" id="IPR046956">
    <property type="entry name" value="RLP23-like"/>
</dbReference>
<feature type="transmembrane region" description="Helical" evidence="12">
    <location>
        <begin position="676"/>
        <end position="698"/>
    </location>
</feature>
<dbReference type="PANTHER" id="PTHR48063:SF46">
    <property type="entry name" value="LEUCINE-RICH REPEAT-CONTAINING N-TERMINAL PLANT-TYPE DOMAIN-CONTAINING PROTEIN"/>
    <property type="match status" value="1"/>
</dbReference>
<evidence type="ECO:0000256" key="3">
    <source>
        <dbReference type="ARBA" id="ARBA00022475"/>
    </source>
</evidence>